<keyword evidence="3" id="KW-0560">Oxidoreductase</keyword>
<feature type="binding site" evidence="4">
    <location>
        <begin position="35"/>
        <end position="36"/>
    </location>
    <ligand>
        <name>FAD</name>
        <dbReference type="ChEBI" id="CHEBI:57692"/>
    </ligand>
</feature>
<dbReference type="SUPFAM" id="SSF54373">
    <property type="entry name" value="FAD-linked reductases, C-terminal domain"/>
    <property type="match status" value="1"/>
</dbReference>
<evidence type="ECO:0000256" key="1">
    <source>
        <dbReference type="ARBA" id="ARBA00001974"/>
    </source>
</evidence>
<feature type="binding site" evidence="4">
    <location>
        <position position="232"/>
    </location>
    <ligand>
        <name>FAD</name>
        <dbReference type="ChEBI" id="CHEBI:57692"/>
    </ligand>
</feature>
<organism evidence="6 7">
    <name type="scientific">Gordonia jinghuaiqii</name>
    <dbReference type="NCBI Taxonomy" id="2758710"/>
    <lineage>
        <taxon>Bacteria</taxon>
        <taxon>Bacillati</taxon>
        <taxon>Actinomycetota</taxon>
        <taxon>Actinomycetes</taxon>
        <taxon>Mycobacteriales</taxon>
        <taxon>Gordoniaceae</taxon>
        <taxon>Gordonia</taxon>
    </lineage>
</organism>
<dbReference type="PANTHER" id="PTHR43563">
    <property type="entry name" value="AMINE OXIDASE"/>
    <property type="match status" value="1"/>
</dbReference>
<evidence type="ECO:0000313" key="7">
    <source>
        <dbReference type="Proteomes" id="UP000515663"/>
    </source>
</evidence>
<evidence type="ECO:0000313" key="6">
    <source>
        <dbReference type="EMBL" id="QMT01868.1"/>
    </source>
</evidence>
<dbReference type="RefSeq" id="WP_219850363.1">
    <property type="nucleotide sequence ID" value="NZ_CP059491.1"/>
</dbReference>
<dbReference type="InterPro" id="IPR050703">
    <property type="entry name" value="Flavin_MAO"/>
</dbReference>
<dbReference type="Pfam" id="PF01593">
    <property type="entry name" value="Amino_oxidase"/>
    <property type="match status" value="1"/>
</dbReference>
<dbReference type="InterPro" id="IPR002937">
    <property type="entry name" value="Amino_oxidase"/>
</dbReference>
<dbReference type="Gene3D" id="1.10.405.10">
    <property type="entry name" value="Guanine Nucleotide Dissociation Inhibitor, domain 1"/>
    <property type="match status" value="1"/>
</dbReference>
<evidence type="ECO:0000256" key="2">
    <source>
        <dbReference type="ARBA" id="ARBA00005995"/>
    </source>
</evidence>
<comment type="similarity">
    <text evidence="2">Belongs to the flavin monoamine oxidase family.</text>
</comment>
<dbReference type="EMBL" id="CP059491">
    <property type="protein sequence ID" value="QMT01868.1"/>
    <property type="molecule type" value="Genomic_DNA"/>
</dbReference>
<feature type="binding site" evidence="4">
    <location>
        <position position="423"/>
    </location>
    <ligand>
        <name>FAD</name>
        <dbReference type="ChEBI" id="CHEBI:57692"/>
    </ligand>
</feature>
<evidence type="ECO:0000256" key="4">
    <source>
        <dbReference type="PIRSR" id="PIRSR601613-1"/>
    </source>
</evidence>
<name>A0A7D7QY53_9ACTN</name>
<dbReference type="KEGG" id="gji:H1R19_01290"/>
<dbReference type="Gene3D" id="3.50.50.60">
    <property type="entry name" value="FAD/NAD(P)-binding domain"/>
    <property type="match status" value="1"/>
</dbReference>
<evidence type="ECO:0000259" key="5">
    <source>
        <dbReference type="Pfam" id="PF01593"/>
    </source>
</evidence>
<protein>
    <submittedName>
        <fullName evidence="6">FAD-dependent oxidoreductase</fullName>
    </submittedName>
</protein>
<evidence type="ECO:0000256" key="3">
    <source>
        <dbReference type="ARBA" id="ARBA00023002"/>
    </source>
</evidence>
<dbReference type="Proteomes" id="UP000515663">
    <property type="component" value="Chromosome"/>
</dbReference>
<reference evidence="7" key="1">
    <citation type="submission" date="2020-07" db="EMBL/GenBank/DDBJ databases">
        <title>novel species isolated from the respiratory tract of Marmot.</title>
        <authorList>
            <person name="Zhang G."/>
        </authorList>
    </citation>
    <scope>NUCLEOTIDE SEQUENCE [LARGE SCALE GENOMIC DNA]</scope>
    <source>
        <strain evidence="7">686</strain>
    </source>
</reference>
<dbReference type="PRINTS" id="PR00757">
    <property type="entry name" value="AMINEOXDASEF"/>
</dbReference>
<dbReference type="AlphaFoldDB" id="A0A7D7QY53"/>
<dbReference type="GO" id="GO:0016491">
    <property type="term" value="F:oxidoreductase activity"/>
    <property type="evidence" value="ECO:0007669"/>
    <property type="project" value="UniProtKB-KW"/>
</dbReference>
<comment type="cofactor">
    <cofactor evidence="1">
        <name>FAD</name>
        <dbReference type="ChEBI" id="CHEBI:57692"/>
    </cofactor>
</comment>
<accession>A0A7D7QY53</accession>
<feature type="domain" description="Amine oxidase" evidence="5">
    <location>
        <begin position="15"/>
        <end position="446"/>
    </location>
</feature>
<keyword evidence="7" id="KW-1185">Reference proteome</keyword>
<dbReference type="SUPFAM" id="SSF51905">
    <property type="entry name" value="FAD/NAD(P)-binding domain"/>
    <property type="match status" value="1"/>
</dbReference>
<proteinExistence type="inferred from homology"/>
<dbReference type="InterPro" id="IPR001613">
    <property type="entry name" value="Flavin_amine_oxidase"/>
</dbReference>
<dbReference type="InterPro" id="IPR036188">
    <property type="entry name" value="FAD/NAD-bd_sf"/>
</dbReference>
<dbReference type="PANTHER" id="PTHR43563:SF14">
    <property type="entry name" value="AMINE OXIDASE"/>
    <property type="match status" value="1"/>
</dbReference>
<dbReference type="Gene3D" id="3.90.660.10">
    <property type="match status" value="1"/>
</dbReference>
<sequence>MNAAPRRVVVVGAGIAGLTAARELVSAGVEVTVVEARDRVGGRIVGVPILDDAVADGGAAYLGDRHTELLALVHEFGLSLVSTEMIGDSAFLISAERTTTGRRVPPFNPIALGGLFDCLQEVIDGVDPGAPWESTDAERLDNLTADRWLAGLRLHPDAEEFFPIFLGEMMGADPHSISVLHMAVYLRSGGGLRYLNAFEGGAQRWRIAGGSQRLCEAIALRLGPRVVVNAPVVAVVQDADEVVVRSVSVVDGAESTFRADRVIIAVPPRLAQRMEFRPGLCEPRATEATAPGCVIKVHLGYPAPLWRRRGLSGWSASTDGPVQFTVDDSPADDSVGVLTGFVTGAAARTFTALSTTEQRSAVLTHIGRLFPELPEPAGFSVTDWPAEEYSEGCYAALFGPGDWHQLGPHLTTPHGLVHWAGTETSLEFFGLMEGAIRSGKRAAAELTLDMEGALR</sequence>
<gene>
    <name evidence="6" type="ORF">H1R19_01290</name>
</gene>
<feature type="binding site" evidence="4">
    <location>
        <position position="341"/>
    </location>
    <ligand>
        <name>substrate</name>
    </ligand>
</feature>